<reference evidence="1 2" key="1">
    <citation type="submission" date="2017-04" db="EMBL/GenBank/DDBJ databases">
        <title>Complete Genome Sequence of Bacillus thuringiensis type Strain ATCC 10792.</title>
        <authorList>
            <person name="Oh D.-H."/>
            <person name="Park B.-J."/>
            <person name="Shuai W."/>
            <person name="Chelliah R."/>
        </authorList>
    </citation>
    <scope>NUCLEOTIDE SEQUENCE [LARGE SCALE GENOMIC DNA]</scope>
    <source>
        <strain evidence="1 2">ATCC 10792</strain>
    </source>
</reference>
<keyword evidence="2" id="KW-1185">Reference proteome</keyword>
<dbReference type="AlphaFoldDB" id="A0A1W6WN13"/>
<dbReference type="EMBL" id="CP021061">
    <property type="protein sequence ID" value="ARP57941.1"/>
    <property type="molecule type" value="Genomic_DNA"/>
</dbReference>
<accession>A0A1W6WN13</accession>
<gene>
    <name evidence="1" type="ORF">CAB88_13070</name>
</gene>
<name>A0A1W6WN13_BACTU</name>
<evidence type="ECO:0008006" key="3">
    <source>
        <dbReference type="Google" id="ProtNLM"/>
    </source>
</evidence>
<evidence type="ECO:0000313" key="2">
    <source>
        <dbReference type="Proteomes" id="UP000194143"/>
    </source>
</evidence>
<evidence type="ECO:0000313" key="1">
    <source>
        <dbReference type="EMBL" id="ARP57941.1"/>
    </source>
</evidence>
<organism evidence="1 2">
    <name type="scientific">Bacillus thuringiensis</name>
    <dbReference type="NCBI Taxonomy" id="1428"/>
    <lineage>
        <taxon>Bacteria</taxon>
        <taxon>Bacillati</taxon>
        <taxon>Bacillota</taxon>
        <taxon>Bacilli</taxon>
        <taxon>Bacillales</taxon>
        <taxon>Bacillaceae</taxon>
        <taxon>Bacillus</taxon>
        <taxon>Bacillus cereus group</taxon>
    </lineage>
</organism>
<sequence length="278" mass="32647">MLEQDVFYPCLKGGFFINATLISHFYNEEYLLPWWLMHHTKLFDHGILINRGSTDRSVEICKLFAPHWEIRDSKVLEFDAVLVDQEVMNIEKEITGWKMVLNTTEFLCCVDKHAFFSSLATLGKNMYAIRTILMVDDPTHGYTNPRYGIPLVKQRYHGKILTPNPPAPYYGGRLVHNHFHGSYWAGRHWSPHLFMIYMYPAFVLKFFYSPWNTAMKNRKLQIGPTLSKHSIQHGLGTYHLVTLDKLEKNYIHFTNSTTDLRLNQEYQVLFPDLCFPNH</sequence>
<dbReference type="Proteomes" id="UP000194143">
    <property type="component" value="Chromosome"/>
</dbReference>
<protein>
    <recommendedName>
        <fullName evidence="3">Glycosyltransferase family 2 protein</fullName>
    </recommendedName>
</protein>
<proteinExistence type="predicted"/>